<organism evidence="1 2">
    <name type="scientific">Brevibacillus laterosporus</name>
    <name type="common">Bacillus laterosporus</name>
    <dbReference type="NCBI Taxonomy" id="1465"/>
    <lineage>
        <taxon>Bacteria</taxon>
        <taxon>Bacillati</taxon>
        <taxon>Bacillota</taxon>
        <taxon>Bacilli</taxon>
        <taxon>Bacillales</taxon>
        <taxon>Paenibacillaceae</taxon>
        <taxon>Brevibacillus</taxon>
    </lineage>
</organism>
<keyword evidence="2" id="KW-1185">Reference proteome</keyword>
<accession>A0A502IGL3</accession>
<evidence type="ECO:0000313" key="2">
    <source>
        <dbReference type="Proteomes" id="UP000319432"/>
    </source>
</evidence>
<dbReference type="Proteomes" id="UP000319432">
    <property type="component" value="Chromosome"/>
</dbReference>
<evidence type="ECO:0000313" key="1">
    <source>
        <dbReference type="EMBL" id="QDX92011.1"/>
    </source>
</evidence>
<protein>
    <submittedName>
        <fullName evidence="1">Uncharacterized protein</fullName>
    </submittedName>
</protein>
<proteinExistence type="predicted"/>
<dbReference type="OrthoDB" id="2474412at2"/>
<dbReference type="AlphaFoldDB" id="A0A502IGL3"/>
<name>A0A502IGL3_BRELA</name>
<dbReference type="EMBL" id="CP033464">
    <property type="protein sequence ID" value="QDX92011.1"/>
    <property type="molecule type" value="Genomic_DNA"/>
</dbReference>
<sequence length="92" mass="10239">MATVIAHTTHALTVDMLIGHQVRYQKHRPGTYLSVEGMPKGTFPIESVHQFGKYMVVNDGSIMMEGAPTVIIRNGRIAFLLPTGEELYLLIQ</sequence>
<gene>
    <name evidence="1" type="ORF">EEL30_06300</name>
</gene>
<reference evidence="1 2" key="1">
    <citation type="submission" date="2018-11" db="EMBL/GenBank/DDBJ databases">
        <title>Phylogenetic determinants of toxin gene distribution in genomes of Brevibacillus laterosporus.</title>
        <authorList>
            <person name="Glare T.R."/>
            <person name="Durrant A."/>
            <person name="Berry C."/>
            <person name="Palma L."/>
            <person name="Ormskirk M."/>
            <person name="Cox M.O."/>
        </authorList>
    </citation>
    <scope>NUCLEOTIDE SEQUENCE [LARGE SCALE GENOMIC DNA]</scope>
    <source>
        <strain evidence="1 2">1821L</strain>
    </source>
</reference>